<sequence>MYYLIAELASNNDSVSLTYQLEIQYPNNMDAYENDNSSKAARPVVVNSQSPQYHTFHNNDTADWVKFYGIKGKDYTIFGETDSDKNLIIIIYDSAMIEYQISKRRMQQYYQSKTMRCQKDDIYYVKYEPINLEKHDAFSYQLKIYVAQGVDIGGSVWGRIYDSPLTAQPLSDVGINMSDSNKSVLSVDGYYLVTCRKAGYQKQLLAFKNPYITNTWQVDCPPLAEAKEYNFYMYSLQDVIHLLQIQAGGQSHEVYTDNQMPVGMPHIIERMHALAETR</sequence>
<reference evidence="2" key="1">
    <citation type="submission" date="2012-11" db="EMBL/GenBank/DDBJ databases">
        <authorList>
            <person name="Lucero-Rivera Y.E."/>
            <person name="Tovar-Ramirez D."/>
        </authorList>
    </citation>
    <scope>NUCLEOTIDE SEQUENCE [LARGE SCALE GENOMIC DNA]</scope>
    <source>
        <strain evidence="2">Araruama</strain>
    </source>
</reference>
<dbReference type="AlphaFoldDB" id="A0A1V1PCW6"/>
<gene>
    <name evidence="1" type="ORF">OMM_01520</name>
</gene>
<evidence type="ECO:0000313" key="1">
    <source>
        <dbReference type="EMBL" id="ETR72691.1"/>
    </source>
</evidence>
<name>A0A1V1PCW6_9BACT</name>
<proteinExistence type="predicted"/>
<comment type="caution">
    <text evidence="1">The sequence shown here is derived from an EMBL/GenBank/DDBJ whole genome shotgun (WGS) entry which is preliminary data.</text>
</comment>
<organism evidence="1 2">
    <name type="scientific">Candidatus Magnetoglobus multicellularis str. Araruama</name>
    <dbReference type="NCBI Taxonomy" id="890399"/>
    <lineage>
        <taxon>Bacteria</taxon>
        <taxon>Pseudomonadati</taxon>
        <taxon>Thermodesulfobacteriota</taxon>
        <taxon>Desulfobacteria</taxon>
        <taxon>Desulfobacterales</taxon>
        <taxon>Desulfobacteraceae</taxon>
        <taxon>Candidatus Magnetoglobus</taxon>
    </lineage>
</organism>
<dbReference type="EMBL" id="ATBP01000122">
    <property type="protein sequence ID" value="ETR72691.1"/>
    <property type="molecule type" value="Genomic_DNA"/>
</dbReference>
<evidence type="ECO:0000313" key="2">
    <source>
        <dbReference type="Proteomes" id="UP000189670"/>
    </source>
</evidence>
<accession>A0A1V1PCW6</accession>
<dbReference type="Gene3D" id="2.60.120.380">
    <property type="match status" value="1"/>
</dbReference>
<protein>
    <submittedName>
        <fullName evidence="1">Uncharacterized protein</fullName>
    </submittedName>
</protein>
<dbReference type="Proteomes" id="UP000189670">
    <property type="component" value="Unassembled WGS sequence"/>
</dbReference>